<dbReference type="RefSeq" id="WP_281835500.1">
    <property type="nucleotide sequence ID" value="NZ_BSDY01000008.1"/>
</dbReference>
<keyword evidence="1" id="KW-0812">Transmembrane</keyword>
<evidence type="ECO:0000256" key="1">
    <source>
        <dbReference type="SAM" id="Phobius"/>
    </source>
</evidence>
<evidence type="ECO:0000313" key="3">
    <source>
        <dbReference type="Proteomes" id="UP001144471"/>
    </source>
</evidence>
<reference evidence="2" key="1">
    <citation type="submission" date="2022-12" db="EMBL/GenBank/DDBJ databases">
        <title>Reference genome sequencing for broad-spectrum identification of bacterial and archaeal isolates by mass spectrometry.</title>
        <authorList>
            <person name="Sekiguchi Y."/>
            <person name="Tourlousse D.M."/>
        </authorList>
    </citation>
    <scope>NUCLEOTIDE SEQUENCE</scope>
    <source>
        <strain evidence="2">10succ1</strain>
    </source>
</reference>
<keyword evidence="1" id="KW-0472">Membrane</keyword>
<proteinExistence type="predicted"/>
<dbReference type="EMBL" id="BSDY01000008">
    <property type="protein sequence ID" value="GLI56373.1"/>
    <property type="molecule type" value="Genomic_DNA"/>
</dbReference>
<keyword evidence="1" id="KW-1133">Transmembrane helix</keyword>
<sequence length="127" mass="14001">MNSDIKKILKNSIISSLIVFLYGILVRSAVVYIGVFVGSLISAMCFYSIYMEAEAAVRSDNAFRITLTGYMKRYVIYGVFLGVLLKFFGTSMGVGGAMGLLNVKANIALMTLATFFKKLVNKLDKIK</sequence>
<name>A0A9W6LN98_9FUSO</name>
<gene>
    <name evidence="2" type="ORF">PM10SUCC1_18870</name>
</gene>
<protein>
    <recommendedName>
        <fullName evidence="4">ATP synthase I chain</fullName>
    </recommendedName>
</protein>
<feature type="transmembrane region" description="Helical" evidence="1">
    <location>
        <begin position="7"/>
        <end position="25"/>
    </location>
</feature>
<dbReference type="AlphaFoldDB" id="A0A9W6LN98"/>
<accession>A0A9W6LN98</accession>
<feature type="transmembrane region" description="Helical" evidence="1">
    <location>
        <begin position="31"/>
        <end position="53"/>
    </location>
</feature>
<dbReference type="Proteomes" id="UP001144471">
    <property type="component" value="Unassembled WGS sequence"/>
</dbReference>
<feature type="transmembrane region" description="Helical" evidence="1">
    <location>
        <begin position="74"/>
        <end position="94"/>
    </location>
</feature>
<evidence type="ECO:0008006" key="4">
    <source>
        <dbReference type="Google" id="ProtNLM"/>
    </source>
</evidence>
<organism evidence="2 3">
    <name type="scientific">Propionigenium maris DSM 9537</name>
    <dbReference type="NCBI Taxonomy" id="1123000"/>
    <lineage>
        <taxon>Bacteria</taxon>
        <taxon>Fusobacteriati</taxon>
        <taxon>Fusobacteriota</taxon>
        <taxon>Fusobacteriia</taxon>
        <taxon>Fusobacteriales</taxon>
        <taxon>Fusobacteriaceae</taxon>
        <taxon>Propionigenium</taxon>
    </lineage>
</organism>
<keyword evidence="3" id="KW-1185">Reference proteome</keyword>
<comment type="caution">
    <text evidence="2">The sequence shown here is derived from an EMBL/GenBank/DDBJ whole genome shotgun (WGS) entry which is preliminary data.</text>
</comment>
<evidence type="ECO:0000313" key="2">
    <source>
        <dbReference type="EMBL" id="GLI56373.1"/>
    </source>
</evidence>